<keyword evidence="2" id="KW-1185">Reference proteome</keyword>
<dbReference type="InParanoid" id="L7JWB5"/>
<feature type="non-terminal residue" evidence="1">
    <location>
        <position position="1"/>
    </location>
</feature>
<evidence type="ECO:0000313" key="1">
    <source>
        <dbReference type="EMBL" id="ELQ75610.1"/>
    </source>
</evidence>
<dbReference type="Proteomes" id="UP000011185">
    <property type="component" value="Unassembled WGS sequence"/>
</dbReference>
<organism evidence="1 2">
    <name type="scientific">Trachipleistophora hominis</name>
    <name type="common">Microsporidian parasite</name>
    <dbReference type="NCBI Taxonomy" id="72359"/>
    <lineage>
        <taxon>Eukaryota</taxon>
        <taxon>Fungi</taxon>
        <taxon>Fungi incertae sedis</taxon>
        <taxon>Microsporidia</taxon>
        <taxon>Pleistophoridae</taxon>
        <taxon>Trachipleistophora</taxon>
    </lineage>
</organism>
<reference evidence="1 2" key="1">
    <citation type="journal article" date="2012" name="PLoS Pathog.">
        <title>The genome of the obligate intracellular parasite Trachipleistophora hominis: new insights into microsporidian genome dynamics and reductive evolution.</title>
        <authorList>
            <person name="Heinz E."/>
            <person name="Williams T.A."/>
            <person name="Nakjang S."/>
            <person name="Noel C.J."/>
            <person name="Swan D.C."/>
            <person name="Goldberg A.V."/>
            <person name="Harris S.R."/>
            <person name="Weinmaier T."/>
            <person name="Markert S."/>
            <person name="Becher D."/>
            <person name="Bernhardt J."/>
            <person name="Dagan T."/>
            <person name="Hacker C."/>
            <person name="Lucocq J.M."/>
            <person name="Schweder T."/>
            <person name="Rattei T."/>
            <person name="Hall N."/>
            <person name="Hirt R.P."/>
            <person name="Embley T.M."/>
        </authorList>
    </citation>
    <scope>NUCLEOTIDE SEQUENCE [LARGE SCALE GENOMIC DNA]</scope>
</reference>
<name>L7JWB5_TRAHO</name>
<sequence>VRLFMLYHININAHKFFLFSIRVAPTMAYKAAIQLPPELTRKDIPKNLRNNEIFSCKNKTYICVEMPIKDLYCCGIENETTTQLPTEVHSFFWIREA</sequence>
<protein>
    <submittedName>
        <fullName evidence="1">Uncharacterized protein</fullName>
    </submittedName>
</protein>
<dbReference type="VEuPathDB" id="MicrosporidiaDB:THOM_1421"/>
<accession>L7JWB5</accession>
<proteinExistence type="predicted"/>
<dbReference type="EMBL" id="JH993939">
    <property type="protein sequence ID" value="ELQ75610.1"/>
    <property type="molecule type" value="Genomic_DNA"/>
</dbReference>
<dbReference type="HOGENOM" id="CLU_2352425_0_0_1"/>
<evidence type="ECO:0000313" key="2">
    <source>
        <dbReference type="Proteomes" id="UP000011185"/>
    </source>
</evidence>
<gene>
    <name evidence="1" type="ORF">THOM_1421</name>
</gene>
<dbReference type="AlphaFoldDB" id="L7JWB5"/>